<keyword evidence="1" id="KW-0812">Transmembrane</keyword>
<dbReference type="STRING" id="1802457.A3F15_00230"/>
<gene>
    <name evidence="2" type="ORF">A3F15_00230</name>
</gene>
<evidence type="ECO:0000256" key="1">
    <source>
        <dbReference type="SAM" id="Phobius"/>
    </source>
</evidence>
<reference evidence="2 3" key="1">
    <citation type="journal article" date="2016" name="Nat. Commun.">
        <title>Thousands of microbial genomes shed light on interconnected biogeochemical processes in an aquifer system.</title>
        <authorList>
            <person name="Anantharaman K."/>
            <person name="Brown C.T."/>
            <person name="Hug L.A."/>
            <person name="Sharon I."/>
            <person name="Castelle C.J."/>
            <person name="Probst A.J."/>
            <person name="Thomas B.C."/>
            <person name="Singh A."/>
            <person name="Wilkins M.J."/>
            <person name="Karaoz U."/>
            <person name="Brodie E.L."/>
            <person name="Williams K.H."/>
            <person name="Hubbard S.S."/>
            <person name="Banfield J.F."/>
        </authorList>
    </citation>
    <scope>NUCLEOTIDE SEQUENCE [LARGE SCALE GENOMIC DNA]</scope>
</reference>
<proteinExistence type="predicted"/>
<dbReference type="Proteomes" id="UP000177078">
    <property type="component" value="Unassembled WGS sequence"/>
</dbReference>
<protein>
    <submittedName>
        <fullName evidence="2">Uncharacterized protein</fullName>
    </submittedName>
</protein>
<keyword evidence="1" id="KW-1133">Transmembrane helix</keyword>
<keyword evidence="1" id="KW-0472">Membrane</keyword>
<evidence type="ECO:0000313" key="3">
    <source>
        <dbReference type="Proteomes" id="UP000177078"/>
    </source>
</evidence>
<sequence>MPSITPTSASNFSKFYFKKTRGNLVKTVISVIFILIVGGGTVLATKAWDPLWNPFRMDPERVMSAMTDKTKTVKTISSDIAVSLQNQKQDSLDVKISAKNDSNNKKTTLSFALAVNQSGMSASVSGESIIIGRDGYVKLNNIPPIFSSLIGQVQGQWFKYGQESDINEIDNGDTERLQRLFMDSKWYIVEKELSDARIDNVKTYHYLITLNQPELKKAFAEFVKQSQDVPAQPGAFGKVDYEEIASSILDEFFEKAGDIKAEIWIGKKDYYLYKIKAEKEIDLKSLTKKSGDAVAFSIGIDFSDFNREINIEAPKNFKDFKELQKGNPALLPIL</sequence>
<organism evidence="2 3">
    <name type="scientific">Candidatus Wildermuthbacteria bacterium RIFCSPHIGHO2_12_FULL_40_12</name>
    <dbReference type="NCBI Taxonomy" id="1802457"/>
    <lineage>
        <taxon>Bacteria</taxon>
        <taxon>Candidatus Wildermuthiibacteriota</taxon>
    </lineage>
</organism>
<evidence type="ECO:0000313" key="2">
    <source>
        <dbReference type="EMBL" id="OHA70110.1"/>
    </source>
</evidence>
<accession>A0A1G2RB87</accession>
<dbReference type="Gene3D" id="2.50.20.20">
    <property type="match status" value="1"/>
</dbReference>
<feature type="transmembrane region" description="Helical" evidence="1">
    <location>
        <begin position="24"/>
        <end position="48"/>
    </location>
</feature>
<comment type="caution">
    <text evidence="2">The sequence shown here is derived from an EMBL/GenBank/DDBJ whole genome shotgun (WGS) entry which is preliminary data.</text>
</comment>
<dbReference type="EMBL" id="MHUC01000037">
    <property type="protein sequence ID" value="OHA70110.1"/>
    <property type="molecule type" value="Genomic_DNA"/>
</dbReference>
<dbReference type="AlphaFoldDB" id="A0A1G2RB87"/>
<name>A0A1G2RB87_9BACT</name>